<dbReference type="InterPro" id="IPR009826">
    <property type="entry name" value="DNA_circ_N"/>
</dbReference>
<dbReference type="EMBL" id="CP010836">
    <property type="protein sequence ID" value="AJP73170.1"/>
    <property type="molecule type" value="Genomic_DNA"/>
</dbReference>
<dbReference type="Pfam" id="PF07157">
    <property type="entry name" value="DNA_circ_N"/>
    <property type="match status" value="1"/>
</dbReference>
<evidence type="ECO:0000259" key="1">
    <source>
        <dbReference type="Pfam" id="PF07157"/>
    </source>
</evidence>
<proteinExistence type="predicted"/>
<protein>
    <recommendedName>
        <fullName evidence="1">DNA circulation N-terminal domain-containing protein</fullName>
    </recommendedName>
</protein>
<sequence length="410" mass="42235">MSAPAGWQPGAWRGLAFVTNGQDQEGGRRGVVHEFPQAEKPVWEDLGRKGQRYSIDCHIIGDGFIARAAAFADALNAPGAGTLVHPWYGTMQVAVEGFTRTDSTEDGGYAAFTIAFVETGLPAPAQPSVDSAAQAQAAAEEEQAAAVEKLDEDFSLSEVAAFVEEHAGEIVKYAGAAMATMSALQGGIGPGLLAIQANLGLLPPGVQAQLRDALALGTTLLTAVQSIRVVATAGVGLIDGLIGLLDLGSDLPPIVGDTPARDRQRANQAALIQMINLATAGEVARAIADTSFTSYDEAVRVRDAAADALDALALRQADAGDDTGADSYDRLRRAIVRDVTARGGSLARLISYTPPGTAPAIVIAHRLYGDPATVEARAAEIVARNGIAHPGFVPGGRALEVLSSGGDANG</sequence>
<keyword evidence="3" id="KW-1185">Reference proteome</keyword>
<dbReference type="AlphaFoldDB" id="A0A7U4JAB8"/>
<evidence type="ECO:0000313" key="2">
    <source>
        <dbReference type="EMBL" id="AJP73170.1"/>
    </source>
</evidence>
<dbReference type="KEGG" id="sphi:TS85_17300"/>
<reference evidence="2 3" key="2">
    <citation type="submission" date="2015-02" db="EMBL/GenBank/DDBJ databases">
        <title>The complete genome of Sphingomonas hengshuiensis sp. WHSC-8 isolated from soil of Hengshui Lake.</title>
        <authorList>
            <person name="Wei S."/>
            <person name="Guo J."/>
            <person name="Su C."/>
            <person name="Wu R."/>
            <person name="Zhang Z."/>
            <person name="Liang K."/>
            <person name="Li H."/>
            <person name="Wang T."/>
            <person name="Liu H."/>
            <person name="Zhang C."/>
            <person name="Li Z."/>
            <person name="Wang Q."/>
            <person name="Meng J."/>
        </authorList>
    </citation>
    <scope>NUCLEOTIDE SEQUENCE [LARGE SCALE GENOMIC DNA]</scope>
    <source>
        <strain evidence="2 3">WHSC-8</strain>
    </source>
</reference>
<evidence type="ECO:0000313" key="3">
    <source>
        <dbReference type="Proteomes" id="UP000032300"/>
    </source>
</evidence>
<gene>
    <name evidence="2" type="ORF">TS85_17300</name>
</gene>
<organism evidence="2 3">
    <name type="scientific">Sphingomonas hengshuiensis</name>
    <dbReference type="NCBI Taxonomy" id="1609977"/>
    <lineage>
        <taxon>Bacteria</taxon>
        <taxon>Pseudomonadati</taxon>
        <taxon>Pseudomonadota</taxon>
        <taxon>Alphaproteobacteria</taxon>
        <taxon>Sphingomonadales</taxon>
        <taxon>Sphingomonadaceae</taxon>
        <taxon>Sphingomonas</taxon>
    </lineage>
</organism>
<accession>A0A7U4JAB8</accession>
<name>A0A7U4JAB8_9SPHN</name>
<feature type="domain" description="DNA circulation N-terminal" evidence="1">
    <location>
        <begin position="8"/>
        <end position="93"/>
    </location>
</feature>
<dbReference type="Proteomes" id="UP000032300">
    <property type="component" value="Chromosome"/>
</dbReference>
<dbReference type="RefSeq" id="WP_044333867.1">
    <property type="nucleotide sequence ID" value="NZ_CP010836.1"/>
</dbReference>
<reference evidence="2 3" key="1">
    <citation type="journal article" date="2015" name="Int. J. Syst. Evol. Microbiol.">
        <title>Sphingomonas hengshuiensis sp. nov., isolated from lake wetland.</title>
        <authorList>
            <person name="Wei S."/>
            <person name="Wang T."/>
            <person name="Liu H."/>
            <person name="Zhang C."/>
            <person name="Guo J."/>
            <person name="Wang Q."/>
            <person name="Liang K."/>
            <person name="Zhang Z."/>
        </authorList>
    </citation>
    <scope>NUCLEOTIDE SEQUENCE [LARGE SCALE GENOMIC DNA]</scope>
    <source>
        <strain evidence="2 3">WHSC-8</strain>
    </source>
</reference>